<dbReference type="AlphaFoldDB" id="A0AAU7LNB6"/>
<sequence length="213" mass="23689">MNEWTVIASGLSLLAGMALGALLWSWWLRRPKDSDRHLPARWPLRGRPIVNGNEQEVWRALRDIFPDHAVVVKIPILRFTKLHETRNSNAKRSAKARADDRLKSEQWLEMLDGLYSTFTVCTLQGKVVGCVDVPGKLALTKASRELKEALLLDCGIAYTVVNAFNLPDASTMRELFLGELPAQTLEHQVTRGGDSEFHADLAAFTLQQAGGAS</sequence>
<feature type="transmembrane region" description="Helical" evidence="1">
    <location>
        <begin position="6"/>
        <end position="28"/>
    </location>
</feature>
<accession>A0AAU7LNB6</accession>
<keyword evidence="1" id="KW-0812">Transmembrane</keyword>
<dbReference type="EMBL" id="CP157675">
    <property type="protein sequence ID" value="XBP68423.1"/>
    <property type="molecule type" value="Genomic_DNA"/>
</dbReference>
<reference evidence="2" key="1">
    <citation type="submission" date="2024-05" db="EMBL/GenBank/DDBJ databases">
        <authorList>
            <person name="Bunk B."/>
            <person name="Swiderski J."/>
            <person name="Sproer C."/>
            <person name="Thiel V."/>
        </authorList>
    </citation>
    <scope>NUCLEOTIDE SEQUENCE</scope>
    <source>
        <strain evidence="2">DSM 17735</strain>
    </source>
</reference>
<evidence type="ECO:0000256" key="1">
    <source>
        <dbReference type="SAM" id="Phobius"/>
    </source>
</evidence>
<name>A0AAU7LNB6_9BURK</name>
<organism evidence="2">
    <name type="scientific">Polaromonas hydrogenivorans</name>
    <dbReference type="NCBI Taxonomy" id="335476"/>
    <lineage>
        <taxon>Bacteria</taxon>
        <taxon>Pseudomonadati</taxon>
        <taxon>Pseudomonadota</taxon>
        <taxon>Betaproteobacteria</taxon>
        <taxon>Burkholderiales</taxon>
        <taxon>Comamonadaceae</taxon>
        <taxon>Polaromonas</taxon>
    </lineage>
</organism>
<keyword evidence="1" id="KW-1133">Transmembrane helix</keyword>
<keyword evidence="1" id="KW-0472">Membrane</keyword>
<protein>
    <submittedName>
        <fullName evidence="2">DUF2726 domain-containing protein</fullName>
    </submittedName>
</protein>
<proteinExistence type="predicted"/>
<evidence type="ECO:0000313" key="2">
    <source>
        <dbReference type="EMBL" id="XBP68423.1"/>
    </source>
</evidence>
<gene>
    <name evidence="2" type="ORF">ABLV49_10820</name>
</gene>
<dbReference type="RefSeq" id="WP_349276421.1">
    <property type="nucleotide sequence ID" value="NZ_CBCSCU010000029.1"/>
</dbReference>